<dbReference type="InterPro" id="IPR000571">
    <property type="entry name" value="Znf_CCCH"/>
</dbReference>
<keyword evidence="4" id="KW-0238">DNA-binding</keyword>
<feature type="zinc finger region" description="C3H1-type" evidence="5">
    <location>
        <begin position="389"/>
        <end position="424"/>
    </location>
</feature>
<dbReference type="PROSITE" id="PS50103">
    <property type="entry name" value="ZF_C3H1"/>
    <property type="match status" value="3"/>
</dbReference>
<sequence length="790" mass="91917">MSEDMVKTIQVLLQEEKDEDRKNICGYKIDSCFINHPEQEPRIPCFFSHSKDETRRKPFNKGRICYLNEMCNNLKDGECGQGNECKYCHSELEYLYHPVQYKTQMCQKGSHPFPDFCPHAHTEEDIRLVEGYFQWLQIPSQNLREEQNKAEDLEQESEEKPLDKVDDLPTKLPGKRKGGKMKKSVSMNVAGPGGMEAAFPLTKKKKQGRNRKKSNKSKKSVDGKMVDALCFLDLKTFKVKQCTAGTNHNPKKCLNYHDFKRDRRRPIGTYSSEQCKNVSKGGECRYGDNCKRAHNRVEEFYHPEKYKVKFCSKYPNDLDSCEYGQFCSFAHHPEEIKVDLIDEMERDEDFYMFHFKTVWCPYTEKKHARDECVYAHNWQDFRRKPQLFPYSHEQCPQWHSRTFIQVYGDGCKNEFLCPYSHGWKEQEYHPKNYKMNACRNDSNCNKPHCPYFHSDAQKRAQIPDGFKLMPKNRGTVFQNNEYLAEYIQNQAPLVLPHRSKIYHPSTAPFVNSDVFMKQPYYIIHASLGFKDQSQFSYYLTGHAEDQQEHKQKGSVASSKGKIPRTFSHNSHMNVGSSVPFYPGKGKVISKPMMHQIQSYKDIRSRFPTSASHGMLVGMGENPHNVYSQPPGLENSIPSQNNIYRPHREDMSENWNRNMYPQDGNYANQKYMQWQNSGSQMIPSALQAQVPMKKKAGNMKGSVSTEFNYNFGEKLTNDNEEKVPFGLFENKSDSDEENHNHKFYEKISESMGGLRHPNQLKNQAFSTGIEPIRKYTGQSLGNVKESEEAKE</sequence>
<keyword evidence="3 5" id="KW-0862">Zinc</keyword>
<accession>A0AAD1XN23</accession>
<dbReference type="InterPro" id="IPR057444">
    <property type="entry name" value="Znf-CCCH_AtC3H23-like"/>
</dbReference>
<dbReference type="Pfam" id="PF25512">
    <property type="entry name" value="zf-CCCH_AtC3H23"/>
    <property type="match status" value="1"/>
</dbReference>
<feature type="compositionally biased region" description="Basic residues" evidence="6">
    <location>
        <begin position="173"/>
        <end position="183"/>
    </location>
</feature>
<evidence type="ECO:0000256" key="3">
    <source>
        <dbReference type="ARBA" id="ARBA00022833"/>
    </source>
</evidence>
<gene>
    <name evidence="8" type="ORF">ECRASSUSDP1_LOCUS17007</name>
</gene>
<name>A0AAD1XN23_EUPCR</name>
<feature type="region of interest" description="Disordered" evidence="6">
    <location>
        <begin position="146"/>
        <end position="220"/>
    </location>
</feature>
<feature type="compositionally biased region" description="Basic residues" evidence="6">
    <location>
        <begin position="202"/>
        <end position="218"/>
    </location>
</feature>
<evidence type="ECO:0000256" key="4">
    <source>
        <dbReference type="ARBA" id="ARBA00023125"/>
    </source>
</evidence>
<feature type="domain" description="C3H1-type" evidence="7">
    <location>
        <begin position="389"/>
        <end position="424"/>
    </location>
</feature>
<feature type="zinc finger region" description="C3H1-type" evidence="5">
    <location>
        <begin position="305"/>
        <end position="334"/>
    </location>
</feature>
<evidence type="ECO:0000256" key="5">
    <source>
        <dbReference type="PROSITE-ProRule" id="PRU00723"/>
    </source>
</evidence>
<evidence type="ECO:0000313" key="9">
    <source>
        <dbReference type="Proteomes" id="UP001295684"/>
    </source>
</evidence>
<feature type="zinc finger region" description="C3H1-type" evidence="5">
    <location>
        <begin position="269"/>
        <end position="297"/>
    </location>
</feature>
<feature type="domain" description="C3H1-type" evidence="7">
    <location>
        <begin position="305"/>
        <end position="334"/>
    </location>
</feature>
<dbReference type="InterPro" id="IPR045234">
    <property type="entry name" value="Unkempt-like"/>
</dbReference>
<comment type="caution">
    <text evidence="8">The sequence shown here is derived from an EMBL/GenBank/DDBJ whole genome shotgun (WGS) entry which is preliminary data.</text>
</comment>
<keyword evidence="1 5" id="KW-0479">Metal-binding</keyword>
<keyword evidence="9" id="KW-1185">Reference proteome</keyword>
<dbReference type="EMBL" id="CAMPGE010017136">
    <property type="protein sequence ID" value="CAI2375644.1"/>
    <property type="molecule type" value="Genomic_DNA"/>
</dbReference>
<protein>
    <recommendedName>
        <fullName evidence="7">C3H1-type domain-containing protein</fullName>
    </recommendedName>
</protein>
<dbReference type="Pfam" id="PF00642">
    <property type="entry name" value="zf-CCCH"/>
    <property type="match status" value="1"/>
</dbReference>
<feature type="region of interest" description="Disordered" evidence="6">
    <location>
        <begin position="546"/>
        <end position="569"/>
    </location>
</feature>
<dbReference type="SMART" id="SM00356">
    <property type="entry name" value="ZnF_C3H1"/>
    <property type="match status" value="4"/>
</dbReference>
<evidence type="ECO:0000259" key="7">
    <source>
        <dbReference type="PROSITE" id="PS50103"/>
    </source>
</evidence>
<evidence type="ECO:0000313" key="8">
    <source>
        <dbReference type="EMBL" id="CAI2375644.1"/>
    </source>
</evidence>
<evidence type="ECO:0000256" key="2">
    <source>
        <dbReference type="ARBA" id="ARBA00022771"/>
    </source>
</evidence>
<dbReference type="GO" id="GO:0008270">
    <property type="term" value="F:zinc ion binding"/>
    <property type="evidence" value="ECO:0007669"/>
    <property type="project" value="UniProtKB-KW"/>
</dbReference>
<dbReference type="AlphaFoldDB" id="A0AAD1XN23"/>
<evidence type="ECO:0000256" key="1">
    <source>
        <dbReference type="ARBA" id="ARBA00022723"/>
    </source>
</evidence>
<evidence type="ECO:0000256" key="6">
    <source>
        <dbReference type="SAM" id="MobiDB-lite"/>
    </source>
</evidence>
<proteinExistence type="predicted"/>
<dbReference type="Gene3D" id="3.30.1370.210">
    <property type="match status" value="1"/>
</dbReference>
<feature type="compositionally biased region" description="Basic and acidic residues" evidence="6">
    <location>
        <begin position="146"/>
        <end position="169"/>
    </location>
</feature>
<reference evidence="8" key="1">
    <citation type="submission" date="2023-07" db="EMBL/GenBank/DDBJ databases">
        <authorList>
            <consortium name="AG Swart"/>
            <person name="Singh M."/>
            <person name="Singh A."/>
            <person name="Seah K."/>
            <person name="Emmerich C."/>
        </authorList>
    </citation>
    <scope>NUCLEOTIDE SEQUENCE</scope>
    <source>
        <strain evidence="8">DP1</strain>
    </source>
</reference>
<dbReference type="PANTHER" id="PTHR14493">
    <property type="entry name" value="UNKEMPT FAMILY MEMBER"/>
    <property type="match status" value="1"/>
</dbReference>
<dbReference type="PANTHER" id="PTHR14493:SF50">
    <property type="entry name" value="RING FINGER PROTEIN UNKEMPT"/>
    <property type="match status" value="1"/>
</dbReference>
<keyword evidence="2 5" id="KW-0863">Zinc-finger</keyword>
<feature type="domain" description="C3H1-type" evidence="7">
    <location>
        <begin position="269"/>
        <end position="297"/>
    </location>
</feature>
<dbReference type="GO" id="GO:0003677">
    <property type="term" value="F:DNA binding"/>
    <property type="evidence" value="ECO:0007669"/>
    <property type="project" value="UniProtKB-KW"/>
</dbReference>
<dbReference type="Proteomes" id="UP001295684">
    <property type="component" value="Unassembled WGS sequence"/>
</dbReference>
<feature type="region of interest" description="Disordered" evidence="6">
    <location>
        <begin position="749"/>
        <end position="768"/>
    </location>
</feature>
<organism evidence="8 9">
    <name type="scientific">Euplotes crassus</name>
    <dbReference type="NCBI Taxonomy" id="5936"/>
    <lineage>
        <taxon>Eukaryota</taxon>
        <taxon>Sar</taxon>
        <taxon>Alveolata</taxon>
        <taxon>Ciliophora</taxon>
        <taxon>Intramacronucleata</taxon>
        <taxon>Spirotrichea</taxon>
        <taxon>Hypotrichia</taxon>
        <taxon>Euplotida</taxon>
        <taxon>Euplotidae</taxon>
        <taxon>Moneuplotes</taxon>
    </lineage>
</organism>